<feature type="domain" description="DUF5671" evidence="1">
    <location>
        <begin position="348"/>
        <end position="483"/>
    </location>
</feature>
<accession>A0A7C1G278</accession>
<feature type="domain" description="DUF5671" evidence="1">
    <location>
        <begin position="175"/>
        <end position="306"/>
    </location>
</feature>
<protein>
    <recommendedName>
        <fullName evidence="1">DUF5671 domain-containing protein</fullName>
    </recommendedName>
</protein>
<reference evidence="2" key="1">
    <citation type="journal article" date="2020" name="mSystems">
        <title>Genome- and Community-Level Interaction Insights into Carbon Utilization and Element Cycling Functions of Hydrothermarchaeota in Hydrothermal Sediment.</title>
        <authorList>
            <person name="Zhou Z."/>
            <person name="Liu Y."/>
            <person name="Xu W."/>
            <person name="Pan J."/>
            <person name="Luo Z.H."/>
            <person name="Li M."/>
        </authorList>
    </citation>
    <scope>NUCLEOTIDE SEQUENCE [LARGE SCALE GENOMIC DNA]</scope>
    <source>
        <strain evidence="2">SpSt-222</strain>
    </source>
</reference>
<proteinExistence type="predicted"/>
<dbReference type="InterPro" id="IPR043728">
    <property type="entry name" value="DUF5671"/>
</dbReference>
<dbReference type="AlphaFoldDB" id="A0A7C1G278"/>
<name>A0A7C1G278_THERO</name>
<comment type="caution">
    <text evidence="2">The sequence shown here is derived from an EMBL/GenBank/DDBJ whole genome shotgun (WGS) entry which is preliminary data.</text>
</comment>
<gene>
    <name evidence="2" type="ORF">ENP47_08040</name>
</gene>
<dbReference type="Pfam" id="PF18920">
    <property type="entry name" value="DUF5671"/>
    <property type="match status" value="3"/>
</dbReference>
<dbReference type="EMBL" id="DSJL01000011">
    <property type="protein sequence ID" value="HEF65530.1"/>
    <property type="molecule type" value="Genomic_DNA"/>
</dbReference>
<feature type="domain" description="DUF5671" evidence="1">
    <location>
        <begin position="6"/>
        <end position="133"/>
    </location>
</feature>
<sequence>MAIARRLYLYLVTAIALAVWATGTVRLLRALFFALWEFIAQPATAGDPEAFRRQLSVSVALLVVAFPIWAVHWWLLLRGIAADPTERRSALRSLFLTLVLLVTFGFWLSSGVELLRLMLLGLLGVADPVQVSVPRALEELALFLVTAALWLGHARLARAERRTVSLEGAADWLPRLYGYGAAATGLTLLVVGIANLLQTTLDVLLTPAAVTGTQRFPLATFAAFSIGGLVAWGLHWGEALRLVAGAFPAAERERRSLVRWTYLGLAVFAGLAGLLVALAAFLDATLRWMLGVPDGETLQRLRQLLSPWAWALPLVLVWWYHRVTMQREAAVLAMHPRVGPDWALGVTRLLVYLSTFAGLLLAVLGTGGLVGLLLRALVAAATGTTLGNWREDLAFTVSLSVVGGAAWLALWREVALRTLRQPEAERTSLSRRVYLYGTLGLSVLALLGTAGYVVYQLVSWLFGLLSLTSALSDAAPAFGFTLVVLGVLISHLTVLMHDARAIADRPVTQTVRLVLRLPPESDVDAVVRELADHLPPGAMLERAT</sequence>
<evidence type="ECO:0000259" key="1">
    <source>
        <dbReference type="Pfam" id="PF18920"/>
    </source>
</evidence>
<organism evidence="2">
    <name type="scientific">Thermomicrobium roseum</name>
    <dbReference type="NCBI Taxonomy" id="500"/>
    <lineage>
        <taxon>Bacteria</taxon>
        <taxon>Pseudomonadati</taxon>
        <taxon>Thermomicrobiota</taxon>
        <taxon>Thermomicrobia</taxon>
        <taxon>Thermomicrobiales</taxon>
        <taxon>Thermomicrobiaceae</taxon>
        <taxon>Thermomicrobium</taxon>
    </lineage>
</organism>
<evidence type="ECO:0000313" key="2">
    <source>
        <dbReference type="EMBL" id="HEF65530.1"/>
    </source>
</evidence>